<dbReference type="PRINTS" id="PR00313">
    <property type="entry name" value="CABNDNGRPT"/>
</dbReference>
<gene>
    <name evidence="2" type="ORF">ABID41_003028</name>
</gene>
<feature type="domain" description="Bacterial Ig-like" evidence="1">
    <location>
        <begin position="299"/>
        <end position="399"/>
    </location>
</feature>
<organism evidence="2 3">
    <name type="scientific">Phenylobacterium koreense</name>
    <dbReference type="NCBI Taxonomy" id="266125"/>
    <lineage>
        <taxon>Bacteria</taxon>
        <taxon>Pseudomonadati</taxon>
        <taxon>Pseudomonadota</taxon>
        <taxon>Alphaproteobacteria</taxon>
        <taxon>Caulobacterales</taxon>
        <taxon>Caulobacteraceae</taxon>
        <taxon>Phenylobacterium</taxon>
    </lineage>
</organism>
<keyword evidence="3" id="KW-1185">Reference proteome</keyword>
<dbReference type="Pfam" id="PF00353">
    <property type="entry name" value="HemolysinCabind"/>
    <property type="match status" value="3"/>
</dbReference>
<accession>A0ABV2ELI9</accession>
<dbReference type="InterPro" id="IPR044048">
    <property type="entry name" value="Big_12"/>
</dbReference>
<dbReference type="PANTHER" id="PTHR34677">
    <property type="match status" value="1"/>
</dbReference>
<proteinExistence type="predicted"/>
<dbReference type="PANTHER" id="PTHR34677:SF3">
    <property type="entry name" value="BACTERIAL IG-LIKE DOMAIN-CONTAINING PROTEIN"/>
    <property type="match status" value="1"/>
</dbReference>
<dbReference type="RefSeq" id="WP_354297943.1">
    <property type="nucleotide sequence ID" value="NZ_JBEPLU010000002.1"/>
</dbReference>
<dbReference type="InterPro" id="IPR011049">
    <property type="entry name" value="Serralysin-like_metalloprot_C"/>
</dbReference>
<dbReference type="Proteomes" id="UP001549110">
    <property type="component" value="Unassembled WGS sequence"/>
</dbReference>
<dbReference type="InterPro" id="IPR001343">
    <property type="entry name" value="Hemolysn_Ca-bd"/>
</dbReference>
<dbReference type="PROSITE" id="PS00330">
    <property type="entry name" value="HEMOLYSIN_CALCIUM"/>
    <property type="match status" value="1"/>
</dbReference>
<evidence type="ECO:0000313" key="2">
    <source>
        <dbReference type="EMBL" id="MET3527910.1"/>
    </source>
</evidence>
<dbReference type="SUPFAM" id="SSF51120">
    <property type="entry name" value="beta-Roll"/>
    <property type="match status" value="1"/>
</dbReference>
<protein>
    <recommendedName>
        <fullName evidence="1">Bacterial Ig-like domain-containing protein</fullName>
    </recommendedName>
</protein>
<sequence length="721" mass="70714">MAFDLTIGVTDQNLNASETAEVSFSFTGPVTGFDADDITVVGGTIGAITGSGDSYSTTFTPSAGSTSPGSISVDYAGISDVDGAGSGSASSPTINIDTVAPAVAISSNLSAMKAGDLATIAFTFSEAPAGFDMGDITVAGGSISGFTTTLDPNVYTATFAPAVGQTGTASIAVAAGSYTDQLGNLGGAGSTPFITYDTELPTVAISMSDTALKIGETSVVTFTFSEAVTGFTTADVNVPNGALTGLSSSDGGESWTATYTPTAGVTDTSNAFTLDSAQVVDLAGNPGEGNATSANYTIDTNAPTATIAVDDENLTAGGTSLVTFTFSEAVTGFNISDATAANGTLSGLATSDNITWTATFTAADGVEDDTNAITLDTALVADGAGNQGAGTATSNNYAIGSALTATIVLADPVMTAGGTSLVTFTFSEAVTEFDNSDLTVENGSLSAVQSTDGVTWTATFTAGSVDDDTNVISLDLADVEDAGGDAGAGVVTSNNYEIDLSALPPPPSEDDQITLPPGGGAVEGGPGDDRVVGDEGLDTIQGNIGNDVVTGGGGADVVRGGQGSDFVHGNVGADLVFGDLGDDSVFGGQDDDFAHGGSGADYVVGDLGDDTVLGGQGSDTVVGGDGADYLSGDLGDDVLLGGAGADLFNFQAGGGRDIVMDFSSADGDLICISRADAADFAALSATFVADPAGTVIQLGAQAILVVGLAPAALSAGDFAFV</sequence>
<reference evidence="2 3" key="1">
    <citation type="submission" date="2024-06" db="EMBL/GenBank/DDBJ databases">
        <title>Genomic Encyclopedia of Type Strains, Phase IV (KMG-IV): sequencing the most valuable type-strain genomes for metagenomic binning, comparative biology and taxonomic classification.</title>
        <authorList>
            <person name="Goeker M."/>
        </authorList>
    </citation>
    <scope>NUCLEOTIDE SEQUENCE [LARGE SCALE GENOMIC DNA]</scope>
    <source>
        <strain evidence="2 3">DSM 17809</strain>
    </source>
</reference>
<comment type="caution">
    <text evidence="2">The sequence shown here is derived from an EMBL/GenBank/DDBJ whole genome shotgun (WGS) entry which is preliminary data.</text>
</comment>
<name>A0ABV2ELI9_9CAUL</name>
<dbReference type="EMBL" id="JBEPLU010000002">
    <property type="protein sequence ID" value="MET3527910.1"/>
    <property type="molecule type" value="Genomic_DNA"/>
</dbReference>
<feature type="domain" description="Bacterial Ig-like" evidence="1">
    <location>
        <begin position="197"/>
        <end position="298"/>
    </location>
</feature>
<evidence type="ECO:0000313" key="3">
    <source>
        <dbReference type="Proteomes" id="UP001549110"/>
    </source>
</evidence>
<dbReference type="InterPro" id="IPR018511">
    <property type="entry name" value="Hemolysin-typ_Ca-bd_CS"/>
</dbReference>
<feature type="domain" description="Bacterial Ig-like" evidence="1">
    <location>
        <begin position="402"/>
        <end position="498"/>
    </location>
</feature>
<feature type="domain" description="Bacterial Ig-like" evidence="1">
    <location>
        <begin position="4"/>
        <end position="96"/>
    </location>
</feature>
<dbReference type="Gene3D" id="2.150.10.10">
    <property type="entry name" value="Serralysin-like metalloprotease, C-terminal"/>
    <property type="match status" value="2"/>
</dbReference>
<evidence type="ECO:0000259" key="1">
    <source>
        <dbReference type="Pfam" id="PF19078"/>
    </source>
</evidence>
<feature type="domain" description="Bacterial Ig-like" evidence="1">
    <location>
        <begin position="97"/>
        <end position="188"/>
    </location>
</feature>
<dbReference type="Pfam" id="PF19078">
    <property type="entry name" value="Big_12"/>
    <property type="match status" value="5"/>
</dbReference>